<accession>A0A4Q7J410</accession>
<evidence type="ECO:0000256" key="4">
    <source>
        <dbReference type="PROSITE-ProRule" id="PRU00335"/>
    </source>
</evidence>
<dbReference type="InterPro" id="IPR049445">
    <property type="entry name" value="TetR_SbtR-like_C"/>
</dbReference>
<sequence>MVSPRRADTRRNHERILVAAAKSLARTGEVSFNGIAKQAEVGVGTVYRHFPTPEALIVAVYEREVRHLVDVVPRLLDEHPPDKAFQVWTADHLAHYMMTKRGLANALRTSKGELPATAQESLLGAVATLLAANVEAGTVRPGLDPETVYRGLAGLFFLDPHGDWKAETERLTDLIWRGMRADGPPSRPAAGAEVGAQHDIRIENPPGRRT</sequence>
<comment type="caution">
    <text evidence="7">The sequence shown here is derived from an EMBL/GenBank/DDBJ whole genome shotgun (WGS) entry which is preliminary data.</text>
</comment>
<evidence type="ECO:0000313" key="7">
    <source>
        <dbReference type="EMBL" id="RZQ61396.1"/>
    </source>
</evidence>
<dbReference type="Pfam" id="PF21597">
    <property type="entry name" value="TetR_C_43"/>
    <property type="match status" value="1"/>
</dbReference>
<evidence type="ECO:0000313" key="8">
    <source>
        <dbReference type="Proteomes" id="UP000292003"/>
    </source>
</evidence>
<organism evidence="7 8">
    <name type="scientific">Amycolatopsis suaedae</name>
    <dbReference type="NCBI Taxonomy" id="2510978"/>
    <lineage>
        <taxon>Bacteria</taxon>
        <taxon>Bacillati</taxon>
        <taxon>Actinomycetota</taxon>
        <taxon>Actinomycetes</taxon>
        <taxon>Pseudonocardiales</taxon>
        <taxon>Pseudonocardiaceae</taxon>
        <taxon>Amycolatopsis</taxon>
    </lineage>
</organism>
<dbReference type="Proteomes" id="UP000292003">
    <property type="component" value="Unassembled WGS sequence"/>
</dbReference>
<dbReference type="SUPFAM" id="SSF48498">
    <property type="entry name" value="Tetracyclin repressor-like, C-terminal domain"/>
    <property type="match status" value="1"/>
</dbReference>
<dbReference type="RefSeq" id="WP_130477699.1">
    <property type="nucleotide sequence ID" value="NZ_SFCC01000012.1"/>
</dbReference>
<evidence type="ECO:0000256" key="1">
    <source>
        <dbReference type="ARBA" id="ARBA00023015"/>
    </source>
</evidence>
<dbReference type="PANTHER" id="PTHR30055">
    <property type="entry name" value="HTH-TYPE TRANSCRIPTIONAL REGULATOR RUTR"/>
    <property type="match status" value="1"/>
</dbReference>
<evidence type="ECO:0000256" key="3">
    <source>
        <dbReference type="ARBA" id="ARBA00023163"/>
    </source>
</evidence>
<keyword evidence="8" id="KW-1185">Reference proteome</keyword>
<keyword evidence="3" id="KW-0804">Transcription</keyword>
<dbReference type="InterPro" id="IPR036271">
    <property type="entry name" value="Tet_transcr_reg_TetR-rel_C_sf"/>
</dbReference>
<protein>
    <submittedName>
        <fullName evidence="7">TetR/AcrR family transcriptional regulator</fullName>
    </submittedName>
</protein>
<dbReference type="GO" id="GO:0003700">
    <property type="term" value="F:DNA-binding transcription factor activity"/>
    <property type="evidence" value="ECO:0007669"/>
    <property type="project" value="TreeGrafter"/>
</dbReference>
<dbReference type="PROSITE" id="PS50977">
    <property type="entry name" value="HTH_TETR_2"/>
    <property type="match status" value="1"/>
</dbReference>
<dbReference type="Pfam" id="PF00440">
    <property type="entry name" value="TetR_N"/>
    <property type="match status" value="1"/>
</dbReference>
<feature type="domain" description="HTH tetR-type" evidence="6">
    <location>
        <begin position="10"/>
        <end position="68"/>
    </location>
</feature>
<dbReference type="InterPro" id="IPR001647">
    <property type="entry name" value="HTH_TetR"/>
</dbReference>
<dbReference type="GO" id="GO:0000976">
    <property type="term" value="F:transcription cis-regulatory region binding"/>
    <property type="evidence" value="ECO:0007669"/>
    <property type="project" value="TreeGrafter"/>
</dbReference>
<proteinExistence type="predicted"/>
<dbReference type="PANTHER" id="PTHR30055:SF234">
    <property type="entry name" value="HTH-TYPE TRANSCRIPTIONAL REGULATOR BETI"/>
    <property type="match status" value="1"/>
</dbReference>
<keyword evidence="1" id="KW-0805">Transcription regulation</keyword>
<dbReference type="OrthoDB" id="9795011at2"/>
<evidence type="ECO:0000256" key="2">
    <source>
        <dbReference type="ARBA" id="ARBA00023125"/>
    </source>
</evidence>
<dbReference type="AlphaFoldDB" id="A0A4Q7J410"/>
<dbReference type="Gene3D" id="1.10.357.10">
    <property type="entry name" value="Tetracycline Repressor, domain 2"/>
    <property type="match status" value="1"/>
</dbReference>
<evidence type="ECO:0000259" key="6">
    <source>
        <dbReference type="PROSITE" id="PS50977"/>
    </source>
</evidence>
<dbReference type="InterPro" id="IPR009057">
    <property type="entry name" value="Homeodomain-like_sf"/>
</dbReference>
<feature type="region of interest" description="Disordered" evidence="5">
    <location>
        <begin position="182"/>
        <end position="210"/>
    </location>
</feature>
<name>A0A4Q7J410_9PSEU</name>
<gene>
    <name evidence="7" type="ORF">EWH70_23725</name>
</gene>
<reference evidence="7 8" key="1">
    <citation type="submission" date="2019-02" db="EMBL/GenBank/DDBJ databases">
        <title>Draft genome sequence of Amycolatopsis sp. 8-3EHSu isolated from roots of Suaeda maritima.</title>
        <authorList>
            <person name="Duangmal K."/>
            <person name="Chantavorakit T."/>
        </authorList>
    </citation>
    <scope>NUCLEOTIDE SEQUENCE [LARGE SCALE GENOMIC DNA]</scope>
    <source>
        <strain evidence="7 8">8-3EHSu</strain>
    </source>
</reference>
<keyword evidence="2 4" id="KW-0238">DNA-binding</keyword>
<dbReference type="InterPro" id="IPR050109">
    <property type="entry name" value="HTH-type_TetR-like_transc_reg"/>
</dbReference>
<dbReference type="EMBL" id="SFCC01000012">
    <property type="protein sequence ID" value="RZQ61396.1"/>
    <property type="molecule type" value="Genomic_DNA"/>
</dbReference>
<evidence type="ECO:0000256" key="5">
    <source>
        <dbReference type="SAM" id="MobiDB-lite"/>
    </source>
</evidence>
<dbReference type="SUPFAM" id="SSF46689">
    <property type="entry name" value="Homeodomain-like"/>
    <property type="match status" value="1"/>
</dbReference>
<feature type="DNA-binding region" description="H-T-H motif" evidence="4">
    <location>
        <begin position="31"/>
        <end position="50"/>
    </location>
</feature>